<dbReference type="InterPro" id="IPR039089">
    <property type="entry name" value="IGSF6"/>
</dbReference>
<accession>A0A974BVG3</accession>
<name>A0A974BVG3_XENLA</name>
<dbReference type="InterPro" id="IPR007110">
    <property type="entry name" value="Ig-like_dom"/>
</dbReference>
<organism evidence="4 5">
    <name type="scientific">Xenopus laevis</name>
    <name type="common">African clawed frog</name>
    <dbReference type="NCBI Taxonomy" id="8355"/>
    <lineage>
        <taxon>Eukaryota</taxon>
        <taxon>Metazoa</taxon>
        <taxon>Chordata</taxon>
        <taxon>Craniata</taxon>
        <taxon>Vertebrata</taxon>
        <taxon>Euteleostomi</taxon>
        <taxon>Amphibia</taxon>
        <taxon>Batrachia</taxon>
        <taxon>Anura</taxon>
        <taxon>Pipoidea</taxon>
        <taxon>Pipidae</taxon>
        <taxon>Xenopodinae</taxon>
        <taxon>Xenopus</taxon>
        <taxon>Xenopus</taxon>
    </lineage>
</organism>
<dbReference type="Proteomes" id="UP000694892">
    <property type="component" value="Chromosome 9_10S"/>
</dbReference>
<proteinExistence type="predicted"/>
<protein>
    <recommendedName>
        <fullName evidence="3">Ig-like domain-containing protein</fullName>
    </recommendedName>
</protein>
<keyword evidence="2" id="KW-0812">Transmembrane</keyword>
<dbReference type="PROSITE" id="PS50835">
    <property type="entry name" value="IG_LIKE"/>
    <property type="match status" value="1"/>
</dbReference>
<evidence type="ECO:0000256" key="1">
    <source>
        <dbReference type="SAM" id="MobiDB-lite"/>
    </source>
</evidence>
<dbReference type="Pfam" id="PF07686">
    <property type="entry name" value="V-set"/>
    <property type="match status" value="1"/>
</dbReference>
<evidence type="ECO:0000313" key="5">
    <source>
        <dbReference type="Proteomes" id="UP000694892"/>
    </source>
</evidence>
<dbReference type="InterPro" id="IPR013106">
    <property type="entry name" value="Ig_V-set"/>
</dbReference>
<dbReference type="AlphaFoldDB" id="A0A974BVG3"/>
<feature type="transmembrane region" description="Helical" evidence="2">
    <location>
        <begin position="202"/>
        <end position="224"/>
    </location>
</feature>
<feature type="region of interest" description="Disordered" evidence="1">
    <location>
        <begin position="260"/>
        <end position="286"/>
    </location>
</feature>
<reference evidence="5" key="1">
    <citation type="journal article" date="2016" name="Nature">
        <title>Genome evolution in the allotetraploid frog Xenopus laevis.</title>
        <authorList>
            <person name="Session A.M."/>
            <person name="Uno Y."/>
            <person name="Kwon T."/>
            <person name="Chapman J.A."/>
            <person name="Toyoda A."/>
            <person name="Takahashi S."/>
            <person name="Fukui A."/>
            <person name="Hikosaka A."/>
            <person name="Suzuki A."/>
            <person name="Kondo M."/>
            <person name="van Heeringen S.J."/>
            <person name="Quigley I."/>
            <person name="Heinz S."/>
            <person name="Ogino H."/>
            <person name="Ochi H."/>
            <person name="Hellsten U."/>
            <person name="Lyons J.B."/>
            <person name="Simakov O."/>
            <person name="Putnam N."/>
            <person name="Stites J."/>
            <person name="Kuroki Y."/>
            <person name="Tanaka T."/>
            <person name="Michiue T."/>
            <person name="Watanabe M."/>
            <person name="Bogdanovic O."/>
            <person name="Lister R."/>
            <person name="Georgiou G."/>
            <person name="Paranjpe S.S."/>
            <person name="van Kruijsbergen I."/>
            <person name="Shu S."/>
            <person name="Carlson J."/>
            <person name="Kinoshita T."/>
            <person name="Ohta Y."/>
            <person name="Mawaribuchi S."/>
            <person name="Jenkins J."/>
            <person name="Grimwood J."/>
            <person name="Schmutz J."/>
            <person name="Mitros T."/>
            <person name="Mozaffari S.V."/>
            <person name="Suzuki Y."/>
            <person name="Haramoto Y."/>
            <person name="Yamamoto T.S."/>
            <person name="Takagi C."/>
            <person name="Heald R."/>
            <person name="Miller K."/>
            <person name="Haudenschild C."/>
            <person name="Kitzman J."/>
            <person name="Nakayama T."/>
            <person name="Izutsu Y."/>
            <person name="Robert J."/>
            <person name="Fortriede J."/>
            <person name="Burns K."/>
            <person name="Lotay V."/>
            <person name="Karimi K."/>
            <person name="Yasuoka Y."/>
            <person name="Dichmann D.S."/>
            <person name="Flajnik M.F."/>
            <person name="Houston D.W."/>
            <person name="Shendure J."/>
            <person name="DuPasquier L."/>
            <person name="Vize P.D."/>
            <person name="Zorn A.M."/>
            <person name="Ito M."/>
            <person name="Marcotte E.M."/>
            <person name="Wallingford J.B."/>
            <person name="Ito Y."/>
            <person name="Asashima M."/>
            <person name="Ueno N."/>
            <person name="Matsuda Y."/>
            <person name="Veenstra G.J."/>
            <person name="Fujiyama A."/>
            <person name="Harland R.M."/>
            <person name="Taira M."/>
            <person name="Rokhsar D.S."/>
        </authorList>
    </citation>
    <scope>NUCLEOTIDE SEQUENCE [LARGE SCALE GENOMIC DNA]</scope>
    <source>
        <strain evidence="5">J</strain>
    </source>
</reference>
<dbReference type="SMART" id="SM00409">
    <property type="entry name" value="IG"/>
    <property type="match status" value="1"/>
</dbReference>
<dbReference type="InterPro" id="IPR036179">
    <property type="entry name" value="Ig-like_dom_sf"/>
</dbReference>
<feature type="domain" description="Ig-like" evidence="3">
    <location>
        <begin position="58"/>
        <end position="177"/>
    </location>
</feature>
<evidence type="ECO:0000256" key="2">
    <source>
        <dbReference type="SAM" id="Phobius"/>
    </source>
</evidence>
<gene>
    <name evidence="4" type="ORF">XELAEV_18047626mg</name>
</gene>
<keyword evidence="2" id="KW-1133">Transmembrane helix</keyword>
<sequence>MALQGFQVSIMILLAYCCYCKVSAAVLTGAIFSRFGNLSKKALYRRMRSWSIFPEEDPKTTEAAKDDPYAVQGCTVTVKEANAQIEHQILENISLPCQVTYSNCQSPLETYWFRCLTSHCEKICDKSCINERFRSMRKKGLKVTGTMDTYLKITNLHISDSAIYICGAGDSKSPDIKSKATGQGTTLIVKGEAQSIVTTGCVVLIIFCVLFFLYSIAVFSIYAFRSKLKIFKEPKTEEAGNNNKSYRRQRIFQAIAQEYHKRYPRKSMSPNSTRGDDAIYQNTQSP</sequence>
<dbReference type="InterPro" id="IPR003599">
    <property type="entry name" value="Ig_sub"/>
</dbReference>
<dbReference type="PANTHER" id="PTHR15297:SF2">
    <property type="entry name" value="IMMUNOGLOBULIN SUPERFAMILY MEMBER 6"/>
    <property type="match status" value="1"/>
</dbReference>
<evidence type="ECO:0000313" key="4">
    <source>
        <dbReference type="EMBL" id="OCT61598.1"/>
    </source>
</evidence>
<dbReference type="EMBL" id="CM004483">
    <property type="protein sequence ID" value="OCT61598.1"/>
    <property type="molecule type" value="Genomic_DNA"/>
</dbReference>
<evidence type="ECO:0000259" key="3">
    <source>
        <dbReference type="PROSITE" id="PS50835"/>
    </source>
</evidence>
<dbReference type="InterPro" id="IPR013783">
    <property type="entry name" value="Ig-like_fold"/>
</dbReference>
<keyword evidence="2" id="KW-0472">Membrane</keyword>
<dbReference type="PANTHER" id="PTHR15297">
    <property type="entry name" value="IMMUNOGLOBULIN SUPERFAMILY MEMBER 6"/>
    <property type="match status" value="1"/>
</dbReference>
<dbReference type="Gene3D" id="2.60.40.10">
    <property type="entry name" value="Immunoglobulins"/>
    <property type="match status" value="1"/>
</dbReference>
<dbReference type="SUPFAM" id="SSF48726">
    <property type="entry name" value="Immunoglobulin"/>
    <property type="match status" value="1"/>
</dbReference>